<proteinExistence type="predicted"/>
<evidence type="ECO:0000313" key="4">
    <source>
        <dbReference type="Proteomes" id="UP001161390"/>
    </source>
</evidence>
<reference evidence="3" key="1">
    <citation type="journal article" date="2014" name="Int. J. Syst. Evol. Microbiol.">
        <title>Complete genome of a new Firmicutes species belonging to the dominant human colonic microbiota ('Ruminococcus bicirculans') reveals two chromosomes and a selective capacity to utilize plant glucans.</title>
        <authorList>
            <consortium name="NISC Comparative Sequencing Program"/>
            <person name="Wegmann U."/>
            <person name="Louis P."/>
            <person name="Goesmann A."/>
            <person name="Henrissat B."/>
            <person name="Duncan S.H."/>
            <person name="Flint H.J."/>
        </authorList>
    </citation>
    <scope>NUCLEOTIDE SEQUENCE</scope>
    <source>
        <strain evidence="3">NBRC 108216</strain>
    </source>
</reference>
<dbReference type="InterPro" id="IPR028098">
    <property type="entry name" value="Glyco_trans_4-like_N"/>
</dbReference>
<dbReference type="Gene3D" id="3.40.50.2000">
    <property type="entry name" value="Glycogen Phosphorylase B"/>
    <property type="match status" value="2"/>
</dbReference>
<keyword evidence="4" id="KW-1185">Reference proteome</keyword>
<reference evidence="3" key="2">
    <citation type="submission" date="2023-01" db="EMBL/GenBank/DDBJ databases">
        <title>Draft genome sequence of Algimonas porphyrae strain NBRC 108216.</title>
        <authorList>
            <person name="Sun Q."/>
            <person name="Mori K."/>
        </authorList>
    </citation>
    <scope>NUCLEOTIDE SEQUENCE</scope>
    <source>
        <strain evidence="3">NBRC 108216</strain>
    </source>
</reference>
<feature type="domain" description="Glycosyltransferase subfamily 4-like N-terminal" evidence="2">
    <location>
        <begin position="4"/>
        <end position="179"/>
    </location>
</feature>
<feature type="region of interest" description="Disordered" evidence="1">
    <location>
        <begin position="36"/>
        <end position="58"/>
    </location>
</feature>
<protein>
    <recommendedName>
        <fullName evidence="2">Glycosyltransferase subfamily 4-like N-terminal domain-containing protein</fullName>
    </recommendedName>
</protein>
<evidence type="ECO:0000259" key="2">
    <source>
        <dbReference type="Pfam" id="PF13579"/>
    </source>
</evidence>
<sequence length="372" mass="41279">MFTQALRDAGHRVTIVSPFRQAHPDHIVVPHLVSSDYDRDKGEPSAEEPQPDPTEQSPLRNIARNWLLWPEPEIRWARRVARHLESHPIRADWLMTTSPPESLHIVGPRIKAALGCRWLAEFRDTWTVNPHRAVLARSGLRRSIERTMAQRCLRTVDALTAVSEAVLSEIRAYAPDGTPEHIIDHFSDPPPAPKDLPKSDLNIVHSGGFTLSDRRRKLDTLLTRLDHLSARRTGCPLHLHIAGQLSLEEKTLLARREEANEPPTKVTAYGALPLAEARALQAGADALLLLTPEDSHALPGKFAEYRQTRLPILYQGGGDWLSLIDAPDALQPLDLALLSIRKGDRVPEDCPPGLNAAAAAQSLTDFLGHLTP</sequence>
<gene>
    <name evidence="3" type="ORF">GCM10007854_19190</name>
</gene>
<dbReference type="SUPFAM" id="SSF53756">
    <property type="entry name" value="UDP-Glycosyltransferase/glycogen phosphorylase"/>
    <property type="match status" value="1"/>
</dbReference>
<dbReference type="EMBL" id="BSNJ01000004">
    <property type="protein sequence ID" value="GLQ20964.1"/>
    <property type="molecule type" value="Genomic_DNA"/>
</dbReference>
<evidence type="ECO:0000256" key="1">
    <source>
        <dbReference type="SAM" id="MobiDB-lite"/>
    </source>
</evidence>
<name>A0ABQ5V1B4_9PROT</name>
<dbReference type="Proteomes" id="UP001161390">
    <property type="component" value="Unassembled WGS sequence"/>
</dbReference>
<comment type="caution">
    <text evidence="3">The sequence shown here is derived from an EMBL/GenBank/DDBJ whole genome shotgun (WGS) entry which is preliminary data.</text>
</comment>
<evidence type="ECO:0000313" key="3">
    <source>
        <dbReference type="EMBL" id="GLQ20964.1"/>
    </source>
</evidence>
<organism evidence="3 4">
    <name type="scientific">Algimonas porphyrae</name>
    <dbReference type="NCBI Taxonomy" id="1128113"/>
    <lineage>
        <taxon>Bacteria</taxon>
        <taxon>Pseudomonadati</taxon>
        <taxon>Pseudomonadota</taxon>
        <taxon>Alphaproteobacteria</taxon>
        <taxon>Maricaulales</taxon>
        <taxon>Robiginitomaculaceae</taxon>
        <taxon>Algimonas</taxon>
    </lineage>
</organism>
<accession>A0ABQ5V1B4</accession>
<dbReference type="Pfam" id="PF13579">
    <property type="entry name" value="Glyco_trans_4_4"/>
    <property type="match status" value="1"/>
</dbReference>